<dbReference type="RefSeq" id="XP_058982878.1">
    <property type="nucleotide sequence ID" value="XM_059126895.1"/>
</dbReference>
<gene>
    <name evidence="4" type="primary">LOC131804283</name>
</gene>
<evidence type="ECO:0000313" key="3">
    <source>
        <dbReference type="Proteomes" id="UP001652621"/>
    </source>
</evidence>
<dbReference type="Proteomes" id="UP001652621">
    <property type="component" value="Unplaced"/>
</dbReference>
<dbReference type="InterPro" id="IPR031961">
    <property type="entry name" value="DUF4780"/>
</dbReference>
<keyword evidence="3" id="KW-1185">Reference proteome</keyword>
<dbReference type="GeneID" id="131804283"/>
<protein>
    <submittedName>
        <fullName evidence="4">Uncharacterized protein LOC131804283</fullName>
    </submittedName>
</protein>
<evidence type="ECO:0000259" key="2">
    <source>
        <dbReference type="Pfam" id="PF16012"/>
    </source>
</evidence>
<evidence type="ECO:0000313" key="4">
    <source>
        <dbReference type="RefSeq" id="XP_058982878.1"/>
    </source>
</evidence>
<sequence>MHSLIDTNKGSGNLHKDHLEDLEEMVNNNNLDHIMESGDSIRIASSGMKNNKIFFKLPAHANTAALKGIIEKIKPPWENGSLELVRWNEIPRLTKTTVYVRGFGSKFGKERMLEVFGMQNKTLDVKRWEVFHREQKEDGTLLVIGVDDLSMASLTKTKGMVFYVSNAVKFKNNKVRIGDEDTKCSSEEEKEDPPSNTEQGVGDNITDSQEARLLEDQ</sequence>
<reference evidence="4" key="1">
    <citation type="submission" date="2025-08" db="UniProtKB">
        <authorList>
            <consortium name="RefSeq"/>
        </authorList>
    </citation>
    <scope>IDENTIFICATION</scope>
    <source>
        <strain evidence="4">Aabys</strain>
        <tissue evidence="4">Whole body</tissue>
    </source>
</reference>
<name>A0ABM3VAS6_MUSDO</name>
<organism evidence="3 4">
    <name type="scientific">Musca domestica</name>
    <name type="common">House fly</name>
    <dbReference type="NCBI Taxonomy" id="7370"/>
    <lineage>
        <taxon>Eukaryota</taxon>
        <taxon>Metazoa</taxon>
        <taxon>Ecdysozoa</taxon>
        <taxon>Arthropoda</taxon>
        <taxon>Hexapoda</taxon>
        <taxon>Insecta</taxon>
        <taxon>Pterygota</taxon>
        <taxon>Neoptera</taxon>
        <taxon>Endopterygota</taxon>
        <taxon>Diptera</taxon>
        <taxon>Brachycera</taxon>
        <taxon>Muscomorpha</taxon>
        <taxon>Muscoidea</taxon>
        <taxon>Muscidae</taxon>
        <taxon>Musca</taxon>
    </lineage>
</organism>
<feature type="domain" description="DUF4780" evidence="2">
    <location>
        <begin position="66"/>
        <end position="171"/>
    </location>
</feature>
<feature type="region of interest" description="Disordered" evidence="1">
    <location>
        <begin position="179"/>
        <end position="217"/>
    </location>
</feature>
<proteinExistence type="predicted"/>
<evidence type="ECO:0000256" key="1">
    <source>
        <dbReference type="SAM" id="MobiDB-lite"/>
    </source>
</evidence>
<accession>A0ABM3VAS6</accession>
<dbReference type="Pfam" id="PF16012">
    <property type="entry name" value="DUF4780"/>
    <property type="match status" value="1"/>
</dbReference>